<comment type="caution">
    <text evidence="3">The sequence shown here is derived from an EMBL/GenBank/DDBJ whole genome shotgun (WGS) entry which is preliminary data.</text>
</comment>
<dbReference type="SUPFAM" id="SSF116846">
    <property type="entry name" value="MIT domain"/>
    <property type="match status" value="1"/>
</dbReference>
<feature type="domain" description="Hypervirulence associated protein TUDOR" evidence="2">
    <location>
        <begin position="12"/>
        <end position="69"/>
    </location>
</feature>
<evidence type="ECO:0000313" key="3">
    <source>
        <dbReference type="EMBL" id="CAG8473625.1"/>
    </source>
</evidence>
<gene>
    <name evidence="3" type="ORF">DEBURN_LOCUS3281</name>
</gene>
<name>A0A9N8W698_9GLOM</name>
<dbReference type="EMBL" id="CAJVPK010000203">
    <property type="protein sequence ID" value="CAG8473625.1"/>
    <property type="molecule type" value="Genomic_DNA"/>
</dbReference>
<proteinExistence type="predicted"/>
<dbReference type="InterPro" id="IPR021331">
    <property type="entry name" value="Hva1_TUDOR"/>
</dbReference>
<feature type="non-terminal residue" evidence="3">
    <location>
        <position position="138"/>
    </location>
</feature>
<dbReference type="Proteomes" id="UP000789706">
    <property type="component" value="Unassembled WGS sequence"/>
</dbReference>
<organism evidence="3 4">
    <name type="scientific">Diversispora eburnea</name>
    <dbReference type="NCBI Taxonomy" id="1213867"/>
    <lineage>
        <taxon>Eukaryota</taxon>
        <taxon>Fungi</taxon>
        <taxon>Fungi incertae sedis</taxon>
        <taxon>Mucoromycota</taxon>
        <taxon>Glomeromycotina</taxon>
        <taxon>Glomeromycetes</taxon>
        <taxon>Diversisporales</taxon>
        <taxon>Diversisporaceae</taxon>
        <taxon>Diversispora</taxon>
    </lineage>
</organism>
<keyword evidence="4" id="KW-1185">Reference proteome</keyword>
<sequence length="138" mass="15828">MAPIKKDDVHVGQKVRYHPVGGGMQLTEGIVKEIVTHPEIVGDTQKRVKASEEEPRIVIENLHTHKETASRLVDMAIKEQRGNKLSSKNLYLDLVKIYGSIFKLELDPNKQKLALAKYQEYNTRLQQLQSQQQKQQLN</sequence>
<evidence type="ECO:0000256" key="1">
    <source>
        <dbReference type="SAM" id="Coils"/>
    </source>
</evidence>
<accession>A0A9N8W698</accession>
<keyword evidence="1" id="KW-0175">Coiled coil</keyword>
<evidence type="ECO:0000259" key="2">
    <source>
        <dbReference type="Pfam" id="PF11160"/>
    </source>
</evidence>
<dbReference type="InterPro" id="IPR036181">
    <property type="entry name" value="MIT_dom_sf"/>
</dbReference>
<dbReference type="OrthoDB" id="10052172at2759"/>
<dbReference type="Pfam" id="PF11160">
    <property type="entry name" value="Hva1_TUDOR"/>
    <property type="match status" value="1"/>
</dbReference>
<evidence type="ECO:0000313" key="4">
    <source>
        <dbReference type="Proteomes" id="UP000789706"/>
    </source>
</evidence>
<dbReference type="AlphaFoldDB" id="A0A9N8W698"/>
<protein>
    <submittedName>
        <fullName evidence="3">2058_t:CDS:1</fullName>
    </submittedName>
</protein>
<feature type="coiled-coil region" evidence="1">
    <location>
        <begin position="111"/>
        <end position="138"/>
    </location>
</feature>
<reference evidence="3" key="1">
    <citation type="submission" date="2021-06" db="EMBL/GenBank/DDBJ databases">
        <authorList>
            <person name="Kallberg Y."/>
            <person name="Tangrot J."/>
            <person name="Rosling A."/>
        </authorList>
    </citation>
    <scope>NUCLEOTIDE SEQUENCE</scope>
    <source>
        <strain evidence="3">AZ414A</strain>
    </source>
</reference>